<gene>
    <name evidence="1" type="ORF">SAMN03097694_2328</name>
</gene>
<name>A0AB38C7C7_9BURK</name>
<organism evidence="1 2">
    <name type="scientific">Janthinobacterium lividum</name>
    <dbReference type="NCBI Taxonomy" id="29581"/>
    <lineage>
        <taxon>Bacteria</taxon>
        <taxon>Pseudomonadati</taxon>
        <taxon>Pseudomonadota</taxon>
        <taxon>Betaproteobacteria</taxon>
        <taxon>Burkholderiales</taxon>
        <taxon>Oxalobacteraceae</taxon>
        <taxon>Janthinobacterium</taxon>
    </lineage>
</organism>
<protein>
    <submittedName>
        <fullName evidence="1">Uncharacterized protein</fullName>
    </submittedName>
</protein>
<evidence type="ECO:0000313" key="1">
    <source>
        <dbReference type="EMBL" id="SFX46718.1"/>
    </source>
</evidence>
<sequence>MLRRQTGWGRWRRVEEIARWQWDAGTPASLNFDALELRKRRYATLAVHVGSALGKFMMLQLPPGLQGEHEERAAIEAQMQHQLGLNPGHWEFTLDHLPARGKVVACALRADIGARLRQLANEHSLRLLSVRPYVAGVWNAMQLWRGPTNPASDGGSAVMMVERDAFTIVIEKKGAMEAMSAMTHRREAEVINREIRRMAYSLGEEAQRHVYLAVAGELMPLAQLHADKVVRHKDFLQPILYADFRDLLFQPSAQRIL</sequence>
<accession>A0AB38C7C7</accession>
<reference evidence="1 2" key="1">
    <citation type="submission" date="2016-11" db="EMBL/GenBank/DDBJ databases">
        <authorList>
            <person name="Varghese N."/>
            <person name="Submissions S."/>
        </authorList>
    </citation>
    <scope>NUCLEOTIDE SEQUENCE [LARGE SCALE GENOMIC DNA]</scope>
    <source>
        <strain evidence="1 2">NFR18</strain>
    </source>
</reference>
<comment type="caution">
    <text evidence="1">The sequence shown here is derived from an EMBL/GenBank/DDBJ whole genome shotgun (WGS) entry which is preliminary data.</text>
</comment>
<dbReference type="AlphaFoldDB" id="A0AB38C7C7"/>
<dbReference type="Proteomes" id="UP000182489">
    <property type="component" value="Unassembled WGS sequence"/>
</dbReference>
<dbReference type="EMBL" id="FPKH01000001">
    <property type="protein sequence ID" value="SFX46718.1"/>
    <property type="molecule type" value="Genomic_DNA"/>
</dbReference>
<evidence type="ECO:0000313" key="2">
    <source>
        <dbReference type="Proteomes" id="UP000182489"/>
    </source>
</evidence>
<proteinExistence type="predicted"/>